<sequence length="73" mass="8523">MGIVSTRRKDQELKVTFNDDTLVIELEDGKETAFPLLWHPQLRNASDEEKNQWELSQDGKKIVWKNLNVEIAI</sequence>
<keyword evidence="2" id="KW-1185">Reference proteome</keyword>
<dbReference type="Proteomes" id="UP001597118">
    <property type="component" value="Unassembled WGS sequence"/>
</dbReference>
<dbReference type="EMBL" id="JBHUDG010000049">
    <property type="protein sequence ID" value="MFD1631597.1"/>
    <property type="molecule type" value="Genomic_DNA"/>
</dbReference>
<dbReference type="InterPro" id="IPR018841">
    <property type="entry name" value="DUF2442"/>
</dbReference>
<dbReference type="RefSeq" id="WP_379663965.1">
    <property type="nucleotide sequence ID" value="NZ_JBHUDG010000049.1"/>
</dbReference>
<reference evidence="2" key="1">
    <citation type="journal article" date="2019" name="Int. J. Syst. Evol. Microbiol.">
        <title>The Global Catalogue of Microorganisms (GCM) 10K type strain sequencing project: providing services to taxonomists for standard genome sequencing and annotation.</title>
        <authorList>
            <consortium name="The Broad Institute Genomics Platform"/>
            <consortium name="The Broad Institute Genome Sequencing Center for Infectious Disease"/>
            <person name="Wu L."/>
            <person name="Ma J."/>
        </authorList>
    </citation>
    <scope>NUCLEOTIDE SEQUENCE [LARGE SCALE GENOMIC DNA]</scope>
    <source>
        <strain evidence="2">CCUG 53762</strain>
    </source>
</reference>
<comment type="caution">
    <text evidence="1">The sequence shown here is derived from an EMBL/GenBank/DDBJ whole genome shotgun (WGS) entry which is preliminary data.</text>
</comment>
<evidence type="ECO:0000313" key="1">
    <source>
        <dbReference type="EMBL" id="MFD1631597.1"/>
    </source>
</evidence>
<evidence type="ECO:0000313" key="2">
    <source>
        <dbReference type="Proteomes" id="UP001597118"/>
    </source>
</evidence>
<dbReference type="Pfam" id="PF10387">
    <property type="entry name" value="DUF2442"/>
    <property type="match status" value="1"/>
</dbReference>
<name>A0ABW4II04_9SPHI</name>
<gene>
    <name evidence="1" type="ORF">ACFSAH_17110</name>
</gene>
<accession>A0ABW4II04</accession>
<dbReference type="Gene3D" id="3.30.2020.40">
    <property type="entry name" value="Uncharacterised protein PF10387, DUF2442"/>
    <property type="match status" value="1"/>
</dbReference>
<organism evidence="1 2">
    <name type="scientific">Pseudopedobacter beijingensis</name>
    <dbReference type="NCBI Taxonomy" id="1207056"/>
    <lineage>
        <taxon>Bacteria</taxon>
        <taxon>Pseudomonadati</taxon>
        <taxon>Bacteroidota</taxon>
        <taxon>Sphingobacteriia</taxon>
        <taxon>Sphingobacteriales</taxon>
        <taxon>Sphingobacteriaceae</taxon>
        <taxon>Pseudopedobacter</taxon>
    </lineage>
</organism>
<protein>
    <submittedName>
        <fullName evidence="1">DUF2442 domain-containing protein</fullName>
    </submittedName>
</protein>
<proteinExistence type="predicted"/>